<dbReference type="InterPro" id="IPR007809">
    <property type="entry name" value="FlgN-like"/>
</dbReference>
<dbReference type="GO" id="GO:0044780">
    <property type="term" value="P:bacterial-type flagellum assembly"/>
    <property type="evidence" value="ECO:0007669"/>
    <property type="project" value="InterPro"/>
</dbReference>
<protein>
    <submittedName>
        <fullName evidence="4">Flagellar protein FlgN</fullName>
    </submittedName>
</protein>
<dbReference type="SUPFAM" id="SSF140566">
    <property type="entry name" value="FlgN-like"/>
    <property type="match status" value="1"/>
</dbReference>
<keyword evidence="4" id="KW-0282">Flagellum</keyword>
<evidence type="ECO:0000313" key="5">
    <source>
        <dbReference type="Proteomes" id="UP000594034"/>
    </source>
</evidence>
<dbReference type="AlphaFoldDB" id="A0A5J6X112"/>
<reference evidence="4 5" key="1">
    <citation type="submission" date="2019-05" db="EMBL/GenBank/DDBJ databases">
        <title>OXA-830, a novel chromosomally encoded expanded-spectrum class D beta-lactamase in Aeromonas simiae.</title>
        <authorList>
            <person name="Zhou W."/>
            <person name="Chen Q."/>
        </authorList>
    </citation>
    <scope>NUCLEOTIDE SEQUENCE [LARGE SCALE GENOMIC DNA]</scope>
    <source>
        <strain evidence="4 5">A6</strain>
    </source>
</reference>
<proteinExistence type="inferred from homology"/>
<gene>
    <name evidence="4" type="ORF">FE240_15050</name>
</gene>
<dbReference type="InterPro" id="IPR036679">
    <property type="entry name" value="FlgN-like_sf"/>
</dbReference>
<accession>A0A5J6X112</accession>
<dbReference type="Proteomes" id="UP000594034">
    <property type="component" value="Chromosome"/>
</dbReference>
<dbReference type="Gene3D" id="1.20.58.300">
    <property type="entry name" value="FlgN-like"/>
    <property type="match status" value="1"/>
</dbReference>
<dbReference type="KEGG" id="asim:FE240_15050"/>
<comment type="similarity">
    <text evidence="2">Belongs to the FlgN family.</text>
</comment>
<organism evidence="4 5">
    <name type="scientific">Aeromonas simiae</name>
    <dbReference type="NCBI Taxonomy" id="218936"/>
    <lineage>
        <taxon>Bacteria</taxon>
        <taxon>Pseudomonadati</taxon>
        <taxon>Pseudomonadota</taxon>
        <taxon>Gammaproteobacteria</taxon>
        <taxon>Aeromonadales</taxon>
        <taxon>Aeromonadaceae</taxon>
        <taxon>Aeromonas</taxon>
    </lineage>
</organism>
<keyword evidence="3" id="KW-1005">Bacterial flagellum biogenesis</keyword>
<evidence type="ECO:0000256" key="1">
    <source>
        <dbReference type="ARBA" id="ARBA00002397"/>
    </source>
</evidence>
<comment type="function">
    <text evidence="1">Required for the efficient initiation of filament assembly.</text>
</comment>
<keyword evidence="4" id="KW-0966">Cell projection</keyword>
<evidence type="ECO:0000313" key="4">
    <source>
        <dbReference type="EMBL" id="QFI55888.1"/>
    </source>
</evidence>
<dbReference type="EMBL" id="CP040449">
    <property type="protein sequence ID" value="QFI55888.1"/>
    <property type="molecule type" value="Genomic_DNA"/>
</dbReference>
<keyword evidence="5" id="KW-1185">Reference proteome</keyword>
<name>A0A5J6X112_9GAMM</name>
<keyword evidence="4" id="KW-0969">Cilium</keyword>
<sequence length="147" mass="17027">MPMNKRRQYLQSLVQGVQQDVGRYQQLSVQLDEQYLLLGQHDVEGLNRFNLNHTELMKEIQQQAQTRSQQLNALGFDPNERGMARLIEQLPDPIQARFSPLWLRLENLLLQCKQKNERNGQLLASQVETIRRLLGQTPSYGESSLGI</sequence>
<evidence type="ECO:0000256" key="3">
    <source>
        <dbReference type="ARBA" id="ARBA00022795"/>
    </source>
</evidence>
<dbReference type="Pfam" id="PF05130">
    <property type="entry name" value="FlgN"/>
    <property type="match status" value="1"/>
</dbReference>
<evidence type="ECO:0000256" key="2">
    <source>
        <dbReference type="ARBA" id="ARBA00007703"/>
    </source>
</evidence>